<reference evidence="3 4" key="1">
    <citation type="submission" date="2018-12" db="EMBL/GenBank/DDBJ databases">
        <authorList>
            <consortium name="Pathogen Informatics"/>
        </authorList>
    </citation>
    <scope>NUCLEOTIDE SEQUENCE [LARGE SCALE GENOMIC DNA]</scope>
    <source>
        <strain evidence="3 4">NCTC13354</strain>
    </source>
</reference>
<dbReference type="PANTHER" id="PTHR38658">
    <property type="entry name" value="OXPP CYCLE PROTEIN OPCA-RELATED"/>
    <property type="match status" value="1"/>
</dbReference>
<dbReference type="AlphaFoldDB" id="A0A448PBQ8"/>
<dbReference type="EMBL" id="LR134476">
    <property type="protein sequence ID" value="VEI12409.1"/>
    <property type="molecule type" value="Genomic_DNA"/>
</dbReference>
<dbReference type="InterPro" id="IPR004555">
    <property type="entry name" value="G6PDH_assembly_OpcA"/>
</dbReference>
<gene>
    <name evidence="3" type="ORF">NCTC13354_00086</name>
</gene>
<name>A0A448PBQ8_9ACTO</name>
<evidence type="ECO:0000259" key="1">
    <source>
        <dbReference type="Pfam" id="PF10128"/>
    </source>
</evidence>
<dbReference type="KEGG" id="tbw:NCTC13354_00086"/>
<evidence type="ECO:0000259" key="2">
    <source>
        <dbReference type="Pfam" id="PF20171"/>
    </source>
</evidence>
<organism evidence="3 4">
    <name type="scientific">Trueperella bialowiezensis</name>
    <dbReference type="NCBI Taxonomy" id="312285"/>
    <lineage>
        <taxon>Bacteria</taxon>
        <taxon>Bacillati</taxon>
        <taxon>Actinomycetota</taxon>
        <taxon>Actinomycetes</taxon>
        <taxon>Actinomycetales</taxon>
        <taxon>Actinomycetaceae</taxon>
        <taxon>Trueperella</taxon>
    </lineage>
</organism>
<keyword evidence="4" id="KW-1185">Reference proteome</keyword>
<evidence type="ECO:0000313" key="3">
    <source>
        <dbReference type="EMBL" id="VEI12409.1"/>
    </source>
</evidence>
<dbReference type="InterPro" id="IPR046802">
    <property type="entry name" value="OpcA_G6PD_C"/>
</dbReference>
<dbReference type="Pfam" id="PF20171">
    <property type="entry name" value="OpcA_G6PD_C"/>
    <property type="match status" value="1"/>
</dbReference>
<dbReference type="Proteomes" id="UP000269542">
    <property type="component" value="Chromosome"/>
</dbReference>
<feature type="domain" description="Glucose-6-phosphate dehydrogenase assembly protein OpcA N-terminal" evidence="1">
    <location>
        <begin position="52"/>
        <end position="163"/>
    </location>
</feature>
<evidence type="ECO:0000313" key="4">
    <source>
        <dbReference type="Proteomes" id="UP000269542"/>
    </source>
</evidence>
<accession>A0A448PBQ8</accession>
<sequence>MTTLTNTTSAEVARELERIRDLGGSSALGKVLNLIAVVRNDDGVRAVVDSAVDVAQAHPLRVIVLMPDATSDDGKPRLDAEIMLKEDVGVAEVVILRPYNGAGQNEVSLVLPLLLSDAPVFTWWVQEAPKNPSQTSLGRVSTRRITNANSTRNPVAALTALAQHRQPGDTDLTWAGITLWRSQLAALLNEAPYEPVTEAFVHGNTSRGGANLLAGWLALRLGVPVHLEHRETAGIDSVELCRESGSLSISRPQDGDVAIISRPDRADLQVAMPMRTLQAQLIEELRTVNDDLEFAAVLREGLALLN</sequence>
<proteinExistence type="predicted"/>
<feature type="domain" description="Glucose-6-phosphate dehydrogenase assembly protein OpcA C-terminal" evidence="2">
    <location>
        <begin position="167"/>
        <end position="298"/>
    </location>
</feature>
<dbReference type="OrthoDB" id="128564at2"/>
<dbReference type="InterPro" id="IPR046801">
    <property type="entry name" value="OpcA_G6PD_N"/>
</dbReference>
<dbReference type="Pfam" id="PF10128">
    <property type="entry name" value="OpcA_G6PD_assem"/>
    <property type="match status" value="1"/>
</dbReference>
<protein>
    <submittedName>
        <fullName evidence="3">Glucose-6-P dehydrogenase subunit</fullName>
    </submittedName>
</protein>
<dbReference type="RefSeq" id="WP_126415616.1">
    <property type="nucleotide sequence ID" value="NZ_LR134476.1"/>
</dbReference>
<dbReference type="PANTHER" id="PTHR38658:SF1">
    <property type="entry name" value="OXPP CYCLE PROTEIN OPCA-RELATED"/>
    <property type="match status" value="1"/>
</dbReference>